<proteinExistence type="predicted"/>
<dbReference type="STRING" id="363754.RHSP_32095"/>
<sequence length="129" mass="14150">MIFVPALFLLFLVILFPRFTKFMLTLFAFGILFAVASCVDHAHAQVPSEAMMRNAISFANCTAANAELESGKLHQIKMLGGDEVAVLVTSCAPVIDSYVHFCRASGYAEDHCYGDLRIMAEDALRKIGD</sequence>
<accession>N6UWQ7</accession>
<dbReference type="OrthoDB" id="10000773at2"/>
<organism evidence="1 2">
    <name type="scientific">Rhizobium freirei PRF 81</name>
    <dbReference type="NCBI Taxonomy" id="363754"/>
    <lineage>
        <taxon>Bacteria</taxon>
        <taxon>Pseudomonadati</taxon>
        <taxon>Pseudomonadota</taxon>
        <taxon>Alphaproteobacteria</taxon>
        <taxon>Hyphomicrobiales</taxon>
        <taxon>Rhizobiaceae</taxon>
        <taxon>Rhizobium/Agrobacterium group</taxon>
        <taxon>Rhizobium</taxon>
    </lineage>
</organism>
<dbReference type="Proteomes" id="UP000012429">
    <property type="component" value="Unassembled WGS sequence"/>
</dbReference>
<evidence type="ECO:0000313" key="2">
    <source>
        <dbReference type="Proteomes" id="UP000012429"/>
    </source>
</evidence>
<comment type="caution">
    <text evidence="1">The sequence shown here is derived from an EMBL/GenBank/DDBJ whole genome shotgun (WGS) entry which is preliminary data.</text>
</comment>
<gene>
    <name evidence="1" type="ORF">RHSP_32095</name>
</gene>
<reference evidence="1 2" key="1">
    <citation type="journal article" date="2012" name="BMC Genomics">
        <title>Genomic basis of broad host range and environmental adaptability of Rhizobium tropici CIAT 899 and Rhizobium sp. PRF 81 which are used in inoculants for common bean (Phaseolus vulgaris L.).</title>
        <authorList>
            <person name="Ormeno-Orrillo E."/>
            <person name="Menna P."/>
            <person name="Almeida L.G."/>
            <person name="Ollero F.J."/>
            <person name="Nicolas M.F."/>
            <person name="Pains Rodrigues E."/>
            <person name="Shigueyoshi Nakatani A."/>
            <person name="Silva Batista J.S."/>
            <person name="Oliveira Chueire L.M."/>
            <person name="Souza R.C."/>
            <person name="Ribeiro Vasconcelos A.T."/>
            <person name="Megias M."/>
            <person name="Hungria M."/>
            <person name="Martinez-Romero E."/>
        </authorList>
    </citation>
    <scope>NUCLEOTIDE SEQUENCE [LARGE SCALE GENOMIC DNA]</scope>
    <source>
        <strain evidence="1 2">PRF 81</strain>
    </source>
</reference>
<dbReference type="PATRIC" id="fig|363754.4.peg.4035"/>
<evidence type="ECO:0000313" key="1">
    <source>
        <dbReference type="EMBL" id="ENN86080.1"/>
    </source>
</evidence>
<dbReference type="EMBL" id="AQHN01000072">
    <property type="protein sequence ID" value="ENN86080.1"/>
    <property type="molecule type" value="Genomic_DNA"/>
</dbReference>
<protein>
    <submittedName>
        <fullName evidence="1">Uncharacterized protein</fullName>
    </submittedName>
</protein>
<name>N6UWQ7_9HYPH</name>
<dbReference type="RefSeq" id="WP_004121267.1">
    <property type="nucleotide sequence ID" value="NZ_AQHN01000072.1"/>
</dbReference>
<dbReference type="AlphaFoldDB" id="N6UWQ7"/>
<keyword evidence="2" id="KW-1185">Reference proteome</keyword>